<dbReference type="GO" id="GO:0008630">
    <property type="term" value="P:intrinsic apoptotic signaling pathway in response to DNA damage"/>
    <property type="evidence" value="ECO:0000318"/>
    <property type="project" value="GO_Central"/>
</dbReference>
<dbReference type="EMBL" id="DS469661">
    <property type="protein sequence ID" value="EDO36821.1"/>
    <property type="molecule type" value="Genomic_DNA"/>
</dbReference>
<evidence type="ECO:0000313" key="2">
    <source>
        <dbReference type="Proteomes" id="UP000001593"/>
    </source>
</evidence>
<gene>
    <name evidence="1" type="ORF">NEMVEDRAFT_v1g245328</name>
</gene>
<name>A7SHL9_NEMVE</name>
<dbReference type="GO" id="GO:0001836">
    <property type="term" value="P:release of cytochrome c from mitochondria"/>
    <property type="evidence" value="ECO:0000318"/>
    <property type="project" value="GO_Central"/>
</dbReference>
<dbReference type="GO" id="GO:0005741">
    <property type="term" value="C:mitochondrial outer membrane"/>
    <property type="evidence" value="ECO:0000318"/>
    <property type="project" value="GO_Central"/>
</dbReference>
<keyword evidence="2" id="KW-1185">Reference proteome</keyword>
<accession>A7SHL9</accession>
<reference evidence="1 2" key="1">
    <citation type="journal article" date="2007" name="Science">
        <title>Sea anemone genome reveals ancestral eumetazoan gene repertoire and genomic organization.</title>
        <authorList>
            <person name="Putnam N.H."/>
            <person name="Srivastava M."/>
            <person name="Hellsten U."/>
            <person name="Dirks B."/>
            <person name="Chapman J."/>
            <person name="Salamov A."/>
            <person name="Terry A."/>
            <person name="Shapiro H."/>
            <person name="Lindquist E."/>
            <person name="Kapitonov V.V."/>
            <person name="Jurka J."/>
            <person name="Genikhovich G."/>
            <person name="Grigoriev I.V."/>
            <person name="Lucas S.M."/>
            <person name="Steele R.E."/>
            <person name="Finnerty J.R."/>
            <person name="Technau U."/>
            <person name="Martindale M.Q."/>
            <person name="Rokhsar D.S."/>
        </authorList>
    </citation>
    <scope>NUCLEOTIDE SEQUENCE [LARGE SCALE GENOMIC DNA]</scope>
    <source>
        <strain evidence="2">CH2 X CH6</strain>
    </source>
</reference>
<dbReference type="Proteomes" id="UP000001593">
    <property type="component" value="Unassembled WGS sequence"/>
</dbReference>
<dbReference type="AlphaFoldDB" id="A7SHL9"/>
<organism evidence="1 2">
    <name type="scientific">Nematostella vectensis</name>
    <name type="common">Starlet sea anemone</name>
    <dbReference type="NCBI Taxonomy" id="45351"/>
    <lineage>
        <taxon>Eukaryota</taxon>
        <taxon>Metazoa</taxon>
        <taxon>Cnidaria</taxon>
        <taxon>Anthozoa</taxon>
        <taxon>Hexacorallia</taxon>
        <taxon>Actiniaria</taxon>
        <taxon>Edwardsiidae</taxon>
        <taxon>Nematostella</taxon>
    </lineage>
</organism>
<dbReference type="HOGENOM" id="CLU_1171850_0_0_1"/>
<dbReference type="GO" id="GO:0097192">
    <property type="term" value="P:extrinsic apoptotic signaling pathway in absence of ligand"/>
    <property type="evidence" value="ECO:0000318"/>
    <property type="project" value="GO_Central"/>
</dbReference>
<dbReference type="SUPFAM" id="SSF56854">
    <property type="entry name" value="Bcl-2 inhibitors of programmed cell death"/>
    <property type="match status" value="1"/>
</dbReference>
<proteinExistence type="predicted"/>
<dbReference type="GO" id="GO:0015267">
    <property type="term" value="F:channel activity"/>
    <property type="evidence" value="ECO:0000318"/>
    <property type="project" value="GO_Central"/>
</dbReference>
<dbReference type="GO" id="GO:0043065">
    <property type="term" value="P:positive regulation of apoptotic process"/>
    <property type="evidence" value="ECO:0000318"/>
    <property type="project" value="GO_Central"/>
</dbReference>
<dbReference type="OrthoDB" id="5963648at2759"/>
<evidence type="ECO:0000313" key="1">
    <source>
        <dbReference type="EMBL" id="EDO36821.1"/>
    </source>
</evidence>
<sequence length="237" mass="26613">MDLVDVCDAPFSVSDSVKIPVEHSDLPINQVADDICELFEEFLRLDEPLLKHWDDSLGPSLLTAAADSPMLGFSRSHAIENEESFDDDDNVPDCQALERPSQASAQTAGPADERPAIRVTNERTHQLAAELQRAGDALCHQYEGRVKEVESKLLQLVTQEAKDLTYDRFCRAADDLVGKDKNWTNFVFITTVAKRLCRHSKDALRYGKNHFERYVTTFTPTIQASGGVEKFVKQDKN</sequence>
<dbReference type="KEGG" id="nve:5508285"/>
<protein>
    <submittedName>
        <fullName evidence="1">Uncharacterized protein</fullName>
    </submittedName>
</protein>
<dbReference type="InParanoid" id="A7SHL9"/>
<dbReference type="Gene3D" id="1.10.437.10">
    <property type="entry name" value="Blc2-like"/>
    <property type="match status" value="1"/>
</dbReference>
<dbReference type="InterPro" id="IPR036834">
    <property type="entry name" value="Bcl-2-like_sf"/>
</dbReference>